<dbReference type="NCBIfam" id="TIGR00026">
    <property type="entry name" value="hi_GC_TIGR00026"/>
    <property type="match status" value="1"/>
</dbReference>
<dbReference type="RefSeq" id="WP_215919806.1">
    <property type="nucleotide sequence ID" value="NZ_JAHKNI010000008.1"/>
</dbReference>
<keyword evidence="2" id="KW-1185">Reference proteome</keyword>
<proteinExistence type="predicted"/>
<dbReference type="InterPro" id="IPR012349">
    <property type="entry name" value="Split_barrel_FMN-bd"/>
</dbReference>
<sequence>MSSQQRKRRLVNAANFMMIGLQRVGIAFGPMQLLTLAGRRTGKLRTFAIAVVPVAGQHYIVQAFPKAAWVANARAADQVTLTRGRRSRLARLVELPVEARRPVLRQLVTESPASVGKRYADNGLSPSPSPDDVAASAERIAVFRVETV</sequence>
<organism evidence="1 2">
    <name type="scientific">Nocardia albiluteola</name>
    <dbReference type="NCBI Taxonomy" id="2842303"/>
    <lineage>
        <taxon>Bacteria</taxon>
        <taxon>Bacillati</taxon>
        <taxon>Actinomycetota</taxon>
        <taxon>Actinomycetes</taxon>
        <taxon>Mycobacteriales</taxon>
        <taxon>Nocardiaceae</taxon>
        <taxon>Nocardia</taxon>
    </lineage>
</organism>
<comment type="caution">
    <text evidence="1">The sequence shown here is derived from an EMBL/GenBank/DDBJ whole genome shotgun (WGS) entry which is preliminary data.</text>
</comment>
<dbReference type="InterPro" id="IPR004378">
    <property type="entry name" value="F420H2_quin_Rdtase"/>
</dbReference>
<dbReference type="Proteomes" id="UP000733379">
    <property type="component" value="Unassembled WGS sequence"/>
</dbReference>
<gene>
    <name evidence="1" type="ORF">KO481_23760</name>
</gene>
<evidence type="ECO:0000313" key="2">
    <source>
        <dbReference type="Proteomes" id="UP000733379"/>
    </source>
</evidence>
<accession>A0ABS6B2L7</accession>
<name>A0ABS6B2L7_9NOCA</name>
<protein>
    <submittedName>
        <fullName evidence="1">Nitroreductase family deazaflavin-dependent oxidoreductase</fullName>
    </submittedName>
</protein>
<dbReference type="EMBL" id="JAHKNI010000008">
    <property type="protein sequence ID" value="MBU3064536.1"/>
    <property type="molecule type" value="Genomic_DNA"/>
</dbReference>
<dbReference type="Gene3D" id="2.30.110.10">
    <property type="entry name" value="Electron Transport, Fmn-binding Protein, Chain A"/>
    <property type="match status" value="1"/>
</dbReference>
<dbReference type="Pfam" id="PF04075">
    <property type="entry name" value="F420H2_quin_red"/>
    <property type="match status" value="1"/>
</dbReference>
<reference evidence="1 2" key="1">
    <citation type="submission" date="2021-06" db="EMBL/GenBank/DDBJ databases">
        <title>Actinomycetes sequencing.</title>
        <authorList>
            <person name="Shan Q."/>
        </authorList>
    </citation>
    <scope>NUCLEOTIDE SEQUENCE [LARGE SCALE GENOMIC DNA]</scope>
    <source>
        <strain evidence="1 2">NEAU-G5</strain>
    </source>
</reference>
<evidence type="ECO:0000313" key="1">
    <source>
        <dbReference type="EMBL" id="MBU3064536.1"/>
    </source>
</evidence>